<evidence type="ECO:0000313" key="4">
    <source>
        <dbReference type="Proteomes" id="UP000076727"/>
    </source>
</evidence>
<name>A0A165T456_9APHY</name>
<accession>A0A165T456</accession>
<dbReference type="InterPro" id="IPR015915">
    <property type="entry name" value="Kelch-typ_b-propeller"/>
</dbReference>
<dbReference type="GO" id="GO:0019760">
    <property type="term" value="P:glucosinolate metabolic process"/>
    <property type="evidence" value="ECO:0007669"/>
    <property type="project" value="UniProtKB-ARBA"/>
</dbReference>
<dbReference type="Gene3D" id="2.120.10.80">
    <property type="entry name" value="Kelch-type beta propeller"/>
    <property type="match status" value="2"/>
</dbReference>
<keyword evidence="1" id="KW-0677">Repeat</keyword>
<dbReference type="PANTHER" id="PTHR47435:SF4">
    <property type="entry name" value="KELCH REPEAT PROTEIN (AFU_ORTHOLOGUE AFUA_5G12780)"/>
    <property type="match status" value="1"/>
</dbReference>
<keyword evidence="4" id="KW-1185">Reference proteome</keyword>
<dbReference type="PANTHER" id="PTHR47435">
    <property type="entry name" value="KELCH REPEAT PROTEIN (AFU_ORTHOLOGUE AFUA_5G12780)"/>
    <property type="match status" value="1"/>
</dbReference>
<dbReference type="Pfam" id="PF24681">
    <property type="entry name" value="Kelch_KLHDC2_KLHL20_DRC7"/>
    <property type="match status" value="1"/>
</dbReference>
<dbReference type="STRING" id="1314783.A0A165T456"/>
<sequence length="384" mass="41168">MPPIGRWTLRAKGPHSARSSHSIVATPRGQVVVYGGEFKPRTPVDSAVSQERGEVTRGSVHVVDLGLRSAALIGDRLKTWTTLSPSRGTNASSKDLEFPVARVGPSMVVKDDALYIWGGRGGVDMAPLDPGQAGVWRGELTAGQGHVAWDHISAEGGPEPRSYHTTAIINGKMYIHAGCPTTGRLSDLHSFDIASQQWQTLAPAPEPPRGGTSLVPTTVQPFGPVLIRYGGFSGYELPKEAGIVDVYVVQDDKWLTVTPTADSEHGVPGARSVHGFQPFKSSSPSLSSALAVLFYGERDASSLGHAGAGTFWNDVWLLSKTNSSSYADGWQWTKVITDSSSAPEGRGWFASAEWLEDGASRIVMHGGLLSSNERSDELWELQIE</sequence>
<dbReference type="AlphaFoldDB" id="A0A165T456"/>
<reference evidence="3 4" key="1">
    <citation type="journal article" date="2016" name="Mol. Biol. Evol.">
        <title>Comparative Genomics of Early-Diverging Mushroom-Forming Fungi Provides Insights into the Origins of Lignocellulose Decay Capabilities.</title>
        <authorList>
            <person name="Nagy L.G."/>
            <person name="Riley R."/>
            <person name="Tritt A."/>
            <person name="Adam C."/>
            <person name="Daum C."/>
            <person name="Floudas D."/>
            <person name="Sun H."/>
            <person name="Yadav J.S."/>
            <person name="Pangilinan J."/>
            <person name="Larsson K.H."/>
            <person name="Matsuura K."/>
            <person name="Barry K."/>
            <person name="Labutti K."/>
            <person name="Kuo R."/>
            <person name="Ohm R.A."/>
            <person name="Bhattacharya S.S."/>
            <person name="Shirouzu T."/>
            <person name="Yoshinaga Y."/>
            <person name="Martin F.M."/>
            <person name="Grigoriev I.V."/>
            <person name="Hibbett D.S."/>
        </authorList>
    </citation>
    <scope>NUCLEOTIDE SEQUENCE [LARGE SCALE GENOMIC DNA]</scope>
    <source>
        <strain evidence="3 4">L-15889</strain>
    </source>
</reference>
<dbReference type="OrthoDB" id="10250130at2759"/>
<organism evidence="3 4">
    <name type="scientific">Daedalea quercina L-15889</name>
    <dbReference type="NCBI Taxonomy" id="1314783"/>
    <lineage>
        <taxon>Eukaryota</taxon>
        <taxon>Fungi</taxon>
        <taxon>Dikarya</taxon>
        <taxon>Basidiomycota</taxon>
        <taxon>Agaricomycotina</taxon>
        <taxon>Agaricomycetes</taxon>
        <taxon>Polyporales</taxon>
        <taxon>Fomitopsis</taxon>
    </lineage>
</organism>
<keyword evidence="2" id="KW-0408">Iron</keyword>
<dbReference type="Proteomes" id="UP000076727">
    <property type="component" value="Unassembled WGS sequence"/>
</dbReference>
<dbReference type="EMBL" id="KV429039">
    <property type="protein sequence ID" value="KZT72908.1"/>
    <property type="molecule type" value="Genomic_DNA"/>
</dbReference>
<protein>
    <submittedName>
        <fullName evidence="3">Galactose oxidase</fullName>
    </submittedName>
</protein>
<dbReference type="SUPFAM" id="SSF50965">
    <property type="entry name" value="Galactose oxidase, central domain"/>
    <property type="match status" value="1"/>
</dbReference>
<evidence type="ECO:0000313" key="3">
    <source>
        <dbReference type="EMBL" id="KZT72908.1"/>
    </source>
</evidence>
<evidence type="ECO:0000256" key="1">
    <source>
        <dbReference type="ARBA" id="ARBA00022737"/>
    </source>
</evidence>
<proteinExistence type="predicted"/>
<evidence type="ECO:0000256" key="2">
    <source>
        <dbReference type="ARBA" id="ARBA00023004"/>
    </source>
</evidence>
<dbReference type="InterPro" id="IPR011043">
    <property type="entry name" value="Gal_Oxase/kelch_b-propeller"/>
</dbReference>
<gene>
    <name evidence="3" type="ORF">DAEQUDRAFT_762707</name>
</gene>